<name>B4VH62_9CYAN</name>
<gene>
    <name evidence="1" type="ORF">MC7420_7153</name>
</gene>
<protein>
    <submittedName>
        <fullName evidence="1">Uncharacterized protein</fullName>
    </submittedName>
</protein>
<organism evidence="1 2">
    <name type="scientific">Coleofasciculus chthonoplastes PCC 7420</name>
    <dbReference type="NCBI Taxonomy" id="118168"/>
    <lineage>
        <taxon>Bacteria</taxon>
        <taxon>Bacillati</taxon>
        <taxon>Cyanobacteriota</taxon>
        <taxon>Cyanophyceae</taxon>
        <taxon>Coleofasciculales</taxon>
        <taxon>Coleofasciculaceae</taxon>
        <taxon>Coleofasciculus</taxon>
    </lineage>
</organism>
<evidence type="ECO:0000313" key="2">
    <source>
        <dbReference type="Proteomes" id="UP000003835"/>
    </source>
</evidence>
<dbReference type="AlphaFoldDB" id="B4VH62"/>
<dbReference type="HOGENOM" id="CLU_3214789_0_0_3"/>
<reference evidence="1 2" key="1">
    <citation type="submission" date="2008-07" db="EMBL/GenBank/DDBJ databases">
        <authorList>
            <person name="Tandeau de Marsac N."/>
            <person name="Ferriera S."/>
            <person name="Johnson J."/>
            <person name="Kravitz S."/>
            <person name="Beeson K."/>
            <person name="Sutton G."/>
            <person name="Rogers Y.-H."/>
            <person name="Friedman R."/>
            <person name="Frazier M."/>
            <person name="Venter J.C."/>
        </authorList>
    </citation>
    <scope>NUCLEOTIDE SEQUENCE [LARGE SCALE GENOMIC DNA]</scope>
    <source>
        <strain evidence="1 2">PCC 7420</strain>
    </source>
</reference>
<evidence type="ECO:0000313" key="1">
    <source>
        <dbReference type="EMBL" id="EDX78500.1"/>
    </source>
</evidence>
<sequence length="44" mass="5258">MFVNDYHFFFLNGLSHSSAQIVSQLLKKSHRTQGYWDWGQVWTP</sequence>
<accession>B4VH62</accession>
<keyword evidence="2" id="KW-1185">Reference proteome</keyword>
<dbReference type="EMBL" id="DS989841">
    <property type="protein sequence ID" value="EDX78500.1"/>
    <property type="molecule type" value="Genomic_DNA"/>
</dbReference>
<dbReference type="Proteomes" id="UP000003835">
    <property type="component" value="Unassembled WGS sequence"/>
</dbReference>
<proteinExistence type="predicted"/>